<reference evidence="4" key="1">
    <citation type="submission" date="2020-08" db="EMBL/GenBank/DDBJ databases">
        <title>Genomic Encyclopedia of Type Strains, Phase IV (KMG-IV): sequencing the most valuable type-strain genomes for metagenomic binning, comparative biology and taxonomic classification.</title>
        <authorList>
            <person name="Goeker M."/>
        </authorList>
    </citation>
    <scope>NUCLEOTIDE SEQUENCE [LARGE SCALE GENOMIC DNA]</scope>
    <source>
        <strain evidence="4">DSM 105720</strain>
    </source>
</reference>
<dbReference type="Gene3D" id="2.60.40.1740">
    <property type="entry name" value="hypothetical protein (bacova_03559)"/>
    <property type="match status" value="1"/>
</dbReference>
<dbReference type="PROSITE" id="PS51257">
    <property type="entry name" value="PROKAR_LIPOPROTEIN"/>
    <property type="match status" value="1"/>
</dbReference>
<dbReference type="InterPro" id="IPR040580">
    <property type="entry name" value="DUF5627"/>
</dbReference>
<keyword evidence="1" id="KW-0732">Signal</keyword>
<accession>A0A840D169</accession>
<dbReference type="Gene3D" id="2.40.128.420">
    <property type="match status" value="1"/>
</dbReference>
<dbReference type="Pfam" id="PF08522">
    <property type="entry name" value="BT_3987-like_N"/>
    <property type="match status" value="1"/>
</dbReference>
<dbReference type="InterPro" id="IPR013728">
    <property type="entry name" value="BT_3987-like_N"/>
</dbReference>
<feature type="domain" description="DUF5627" evidence="3">
    <location>
        <begin position="198"/>
        <end position="337"/>
    </location>
</feature>
<protein>
    <recommendedName>
        <fullName evidence="6">DUF1735 domain-containing protein</fullName>
    </recommendedName>
</protein>
<evidence type="ECO:0000259" key="2">
    <source>
        <dbReference type="Pfam" id="PF08522"/>
    </source>
</evidence>
<sequence length="350" mass="39270">MKRLKSLPILLTGTLALLFASCENQNIDFPDFGKSSVYFAYQYPVRTIVLGEDQYDTTLDNQHKCKIYATMGGVYANNKNITIDVKVDNTLCNNLYFENGNPVKAMPTNYYSLASDKISLNKTLSDGVEVQLTDAFFKDPDALVNTYVIPLLMTHVTNADQMLSGTLSEGVDPVKCDPTAWIVQPKDYVLYCVKYINEWHANYLRRGIDQITENGVTTTNVRHQQYVEKDEECSTVTRTLKSIVFPVSTKVRTGSGGNETVETLTCKLILTFNENNECTITSGTDAYTASGSGKYVKKGEKKSWGNKDRDALYLDYQIDFNAKKYATKDTLVVHSRGISSEEFSPSYTKE</sequence>
<evidence type="ECO:0008006" key="6">
    <source>
        <dbReference type="Google" id="ProtNLM"/>
    </source>
</evidence>
<gene>
    <name evidence="4" type="ORF">GGR06_001111</name>
</gene>
<evidence type="ECO:0000313" key="5">
    <source>
        <dbReference type="Proteomes" id="UP000560658"/>
    </source>
</evidence>
<organism evidence="4 5">
    <name type="scientific">Bacteroides reticulotermitis</name>
    <dbReference type="NCBI Taxonomy" id="1133319"/>
    <lineage>
        <taxon>Bacteria</taxon>
        <taxon>Pseudomonadati</taxon>
        <taxon>Bacteroidota</taxon>
        <taxon>Bacteroidia</taxon>
        <taxon>Bacteroidales</taxon>
        <taxon>Bacteroidaceae</taxon>
        <taxon>Bacteroides</taxon>
    </lineage>
</organism>
<dbReference type="Proteomes" id="UP000560658">
    <property type="component" value="Unassembled WGS sequence"/>
</dbReference>
<evidence type="ECO:0000256" key="1">
    <source>
        <dbReference type="SAM" id="SignalP"/>
    </source>
</evidence>
<evidence type="ECO:0000313" key="4">
    <source>
        <dbReference type="EMBL" id="MBB4043344.1"/>
    </source>
</evidence>
<dbReference type="EMBL" id="JACIER010000003">
    <property type="protein sequence ID" value="MBB4043344.1"/>
    <property type="molecule type" value="Genomic_DNA"/>
</dbReference>
<dbReference type="Pfam" id="PF18620">
    <property type="entry name" value="DUF5627"/>
    <property type="match status" value="1"/>
</dbReference>
<feature type="signal peptide" evidence="1">
    <location>
        <begin position="1"/>
        <end position="20"/>
    </location>
</feature>
<dbReference type="AlphaFoldDB" id="A0A840D169"/>
<dbReference type="RefSeq" id="WP_044159263.1">
    <property type="nucleotide sequence ID" value="NZ_JACIER010000003.1"/>
</dbReference>
<name>A0A840D169_9BACE</name>
<evidence type="ECO:0000259" key="3">
    <source>
        <dbReference type="Pfam" id="PF18620"/>
    </source>
</evidence>
<comment type="caution">
    <text evidence="4">The sequence shown here is derived from an EMBL/GenBank/DDBJ whole genome shotgun (WGS) entry which is preliminary data.</text>
</comment>
<proteinExistence type="predicted"/>
<feature type="domain" description="BT-3987-like N-terminal" evidence="2">
    <location>
        <begin position="35"/>
        <end position="159"/>
    </location>
</feature>
<feature type="chain" id="PRO_5032748682" description="DUF1735 domain-containing protein" evidence="1">
    <location>
        <begin position="21"/>
        <end position="350"/>
    </location>
</feature>
<keyword evidence="5" id="KW-1185">Reference proteome</keyword>